<dbReference type="GO" id="GO:0052689">
    <property type="term" value="F:carboxylic ester hydrolase activity"/>
    <property type="evidence" value="ECO:0007669"/>
    <property type="project" value="TreeGrafter"/>
</dbReference>
<organism evidence="4 5">
    <name type="scientific">Halostreptopolyspora alba</name>
    <dbReference type="NCBI Taxonomy" id="2487137"/>
    <lineage>
        <taxon>Bacteria</taxon>
        <taxon>Bacillati</taxon>
        <taxon>Actinomycetota</taxon>
        <taxon>Actinomycetes</taxon>
        <taxon>Streptosporangiales</taxon>
        <taxon>Nocardiopsidaceae</taxon>
        <taxon>Halostreptopolyspora</taxon>
    </lineage>
</organism>
<sequence>MPFRHPPVRTAGVLAAAGALTLATACGDTDGATPTDTEISGEEHSVEFEVGNETRYGTLTLPEDADEPVPGALIISGSGPTDRDGNSPLRPDANTNRNFAEVLSEAGIASLRYDKLGSGETGMAGRDEDDRVRYEDFENGVVAAYGKLAGEPGVDPDRLLVLGHSEGALFALRTPRVVQDSPPIGLLLAAPPGERYLDTIDRQVTEQVRKAESAGEFDAERATQVLSDTRYGISRIRADEPLPEDLSPELEGLFEPRVAPFLRRIDDMDPQRLADDLPEDTETLVLWGTADSQIPGRDIERLMGGLDDGTRVDIEDADHVFREYEGTPGAAVLDSERPFSDEVAPAVREFLDTVV</sequence>
<proteinExistence type="predicted"/>
<dbReference type="PROSITE" id="PS51257">
    <property type="entry name" value="PROKAR_LIPOPROTEIN"/>
    <property type="match status" value="1"/>
</dbReference>
<name>A0A3N0EHN7_9ACTN</name>
<dbReference type="InterPro" id="IPR029058">
    <property type="entry name" value="AB_hydrolase_fold"/>
</dbReference>
<dbReference type="PANTHER" id="PTHR43265">
    <property type="entry name" value="ESTERASE ESTD"/>
    <property type="match status" value="1"/>
</dbReference>
<protein>
    <submittedName>
        <fullName evidence="4">Alpha/beta hydrolase</fullName>
    </submittedName>
</protein>
<dbReference type="Gene3D" id="3.40.50.1820">
    <property type="entry name" value="alpha/beta hydrolase"/>
    <property type="match status" value="1"/>
</dbReference>
<feature type="signal peptide" evidence="2">
    <location>
        <begin position="1"/>
        <end position="25"/>
    </location>
</feature>
<dbReference type="OrthoDB" id="5902829at2"/>
<dbReference type="PANTHER" id="PTHR43265:SF1">
    <property type="entry name" value="ESTERASE ESTD"/>
    <property type="match status" value="1"/>
</dbReference>
<dbReference type="SUPFAM" id="SSF53474">
    <property type="entry name" value="alpha/beta-Hydrolases"/>
    <property type="match status" value="1"/>
</dbReference>
<dbReference type="Proteomes" id="UP000269198">
    <property type="component" value="Unassembled WGS sequence"/>
</dbReference>
<reference evidence="4 5" key="1">
    <citation type="submission" date="2018-11" db="EMBL/GenBank/DDBJ databases">
        <title>The genome draft of YIM 96095.</title>
        <authorList>
            <person name="Tang S.-K."/>
            <person name="Chunyu W.-X."/>
            <person name="Feng Y.-Z."/>
        </authorList>
    </citation>
    <scope>NUCLEOTIDE SEQUENCE [LARGE SCALE GENOMIC DNA]</scope>
    <source>
        <strain evidence="4 5">YIM 96095</strain>
    </source>
</reference>
<dbReference type="EMBL" id="RJMB01000001">
    <property type="protein sequence ID" value="RNL87393.1"/>
    <property type="molecule type" value="Genomic_DNA"/>
</dbReference>
<accession>A0A3N0EHN7</accession>
<feature type="region of interest" description="Disordered" evidence="1">
    <location>
        <begin position="74"/>
        <end position="94"/>
    </location>
</feature>
<comment type="caution">
    <text evidence="4">The sequence shown here is derived from an EMBL/GenBank/DDBJ whole genome shotgun (WGS) entry which is preliminary data.</text>
</comment>
<dbReference type="InterPro" id="IPR000073">
    <property type="entry name" value="AB_hydrolase_1"/>
</dbReference>
<evidence type="ECO:0000259" key="3">
    <source>
        <dbReference type="Pfam" id="PF12697"/>
    </source>
</evidence>
<evidence type="ECO:0000256" key="1">
    <source>
        <dbReference type="SAM" id="MobiDB-lite"/>
    </source>
</evidence>
<keyword evidence="4" id="KW-0378">Hydrolase</keyword>
<keyword evidence="5" id="KW-1185">Reference proteome</keyword>
<evidence type="ECO:0000313" key="4">
    <source>
        <dbReference type="EMBL" id="RNL87393.1"/>
    </source>
</evidence>
<dbReference type="Pfam" id="PF12697">
    <property type="entry name" value="Abhydrolase_6"/>
    <property type="match status" value="1"/>
</dbReference>
<feature type="chain" id="PRO_5039387276" evidence="2">
    <location>
        <begin position="26"/>
        <end position="355"/>
    </location>
</feature>
<keyword evidence="2" id="KW-0732">Signal</keyword>
<dbReference type="RefSeq" id="WP_123199258.1">
    <property type="nucleotide sequence ID" value="NZ_RJMB01000001.1"/>
</dbReference>
<feature type="domain" description="AB hydrolase-1" evidence="3">
    <location>
        <begin position="103"/>
        <end position="321"/>
    </location>
</feature>
<dbReference type="InterPro" id="IPR053145">
    <property type="entry name" value="AB_hydrolase_Est10"/>
</dbReference>
<gene>
    <name evidence="4" type="ORF">EFW17_00785</name>
</gene>
<dbReference type="AlphaFoldDB" id="A0A3N0EHN7"/>
<evidence type="ECO:0000313" key="5">
    <source>
        <dbReference type="Proteomes" id="UP000269198"/>
    </source>
</evidence>
<evidence type="ECO:0000256" key="2">
    <source>
        <dbReference type="SAM" id="SignalP"/>
    </source>
</evidence>